<dbReference type="Pfam" id="PF02338">
    <property type="entry name" value="OTU"/>
    <property type="match status" value="1"/>
</dbReference>
<protein>
    <submittedName>
        <fullName evidence="3">Cysteine proteinase</fullName>
    </submittedName>
</protein>
<sequence>MANSKKNRAKKSSTPLPPPPIANDDEDDLMNDLLSQLENADKNVQAESAKILDDMHLNEQAEQLEKNSKASAKDRFKARQARKAAALAQAYSPDDPAAQAVLERAAKEEADGIEQMCKELNVVMHQVNPDGHCLFSALADQFAILGIVPPEQANYTTIRAAAANYILTHPDDFLPFLPAIENSDNCGLMTPQQFQAYCDSVRSTALWGGEPEIQALSRAFNVSIHVIQGEKPSIVAHEPNGPFGNPGQVARLSYHRRMYGLGEHYNSLRPQVKQAI</sequence>
<keyword evidence="4" id="KW-1185">Reference proteome</keyword>
<dbReference type="OrthoDB" id="415023at2759"/>
<evidence type="ECO:0000256" key="1">
    <source>
        <dbReference type="SAM" id="MobiDB-lite"/>
    </source>
</evidence>
<dbReference type="SUPFAM" id="SSF54001">
    <property type="entry name" value="Cysteine proteinases"/>
    <property type="match status" value="1"/>
</dbReference>
<dbReference type="GO" id="GO:0004843">
    <property type="term" value="F:cysteine-type deubiquitinase activity"/>
    <property type="evidence" value="ECO:0007669"/>
    <property type="project" value="TreeGrafter"/>
</dbReference>
<evidence type="ECO:0000259" key="2">
    <source>
        <dbReference type="PROSITE" id="PS50802"/>
    </source>
</evidence>
<dbReference type="PANTHER" id="PTHR12419:SF10">
    <property type="entry name" value="DEUBIQUITINASE OTUD6B"/>
    <property type="match status" value="1"/>
</dbReference>
<dbReference type="InterPro" id="IPR038765">
    <property type="entry name" value="Papain-like_cys_pep_sf"/>
</dbReference>
<dbReference type="PANTHER" id="PTHR12419">
    <property type="entry name" value="OTU DOMAIN CONTAINING PROTEIN"/>
    <property type="match status" value="1"/>
</dbReference>
<dbReference type="AlphaFoldDB" id="A0A5C3LAV1"/>
<feature type="domain" description="OTU" evidence="2">
    <location>
        <begin position="122"/>
        <end position="271"/>
    </location>
</feature>
<proteinExistence type="predicted"/>
<dbReference type="GO" id="GO:0016579">
    <property type="term" value="P:protein deubiquitination"/>
    <property type="evidence" value="ECO:0007669"/>
    <property type="project" value="TreeGrafter"/>
</dbReference>
<reference evidence="3 4" key="1">
    <citation type="journal article" date="2019" name="Nat. Ecol. Evol.">
        <title>Megaphylogeny resolves global patterns of mushroom evolution.</title>
        <authorList>
            <person name="Varga T."/>
            <person name="Krizsan K."/>
            <person name="Foldi C."/>
            <person name="Dima B."/>
            <person name="Sanchez-Garcia M."/>
            <person name="Sanchez-Ramirez S."/>
            <person name="Szollosi G.J."/>
            <person name="Szarkandi J.G."/>
            <person name="Papp V."/>
            <person name="Albert L."/>
            <person name="Andreopoulos W."/>
            <person name="Angelini C."/>
            <person name="Antonin V."/>
            <person name="Barry K.W."/>
            <person name="Bougher N.L."/>
            <person name="Buchanan P."/>
            <person name="Buyck B."/>
            <person name="Bense V."/>
            <person name="Catcheside P."/>
            <person name="Chovatia M."/>
            <person name="Cooper J."/>
            <person name="Damon W."/>
            <person name="Desjardin D."/>
            <person name="Finy P."/>
            <person name="Geml J."/>
            <person name="Haridas S."/>
            <person name="Hughes K."/>
            <person name="Justo A."/>
            <person name="Karasinski D."/>
            <person name="Kautmanova I."/>
            <person name="Kiss B."/>
            <person name="Kocsube S."/>
            <person name="Kotiranta H."/>
            <person name="LaButti K.M."/>
            <person name="Lechner B.E."/>
            <person name="Liimatainen K."/>
            <person name="Lipzen A."/>
            <person name="Lukacs Z."/>
            <person name="Mihaltcheva S."/>
            <person name="Morgado L.N."/>
            <person name="Niskanen T."/>
            <person name="Noordeloos M.E."/>
            <person name="Ohm R.A."/>
            <person name="Ortiz-Santana B."/>
            <person name="Ovrebo C."/>
            <person name="Racz N."/>
            <person name="Riley R."/>
            <person name="Savchenko A."/>
            <person name="Shiryaev A."/>
            <person name="Soop K."/>
            <person name="Spirin V."/>
            <person name="Szebenyi C."/>
            <person name="Tomsovsky M."/>
            <person name="Tulloss R.E."/>
            <person name="Uehling J."/>
            <person name="Grigoriev I.V."/>
            <person name="Vagvolgyi C."/>
            <person name="Papp T."/>
            <person name="Martin F.M."/>
            <person name="Miettinen O."/>
            <person name="Hibbett D.S."/>
            <person name="Nagy L.G."/>
        </authorList>
    </citation>
    <scope>NUCLEOTIDE SEQUENCE [LARGE SCALE GENOMIC DNA]</scope>
    <source>
        <strain evidence="3 4">CBS 121175</strain>
    </source>
</reference>
<dbReference type="InterPro" id="IPR003323">
    <property type="entry name" value="OTU_dom"/>
</dbReference>
<dbReference type="PROSITE" id="PS50802">
    <property type="entry name" value="OTU"/>
    <property type="match status" value="1"/>
</dbReference>
<dbReference type="EMBL" id="ML210147">
    <property type="protein sequence ID" value="TFK29898.1"/>
    <property type="molecule type" value="Genomic_DNA"/>
</dbReference>
<evidence type="ECO:0000313" key="4">
    <source>
        <dbReference type="Proteomes" id="UP000307440"/>
    </source>
</evidence>
<dbReference type="InterPro" id="IPR050704">
    <property type="entry name" value="Peptidase_C85-like"/>
</dbReference>
<dbReference type="Proteomes" id="UP000307440">
    <property type="component" value="Unassembled WGS sequence"/>
</dbReference>
<name>A0A5C3LAV1_COPMA</name>
<gene>
    <name evidence="3" type="ORF">FA15DRAFT_663191</name>
</gene>
<dbReference type="STRING" id="230819.A0A5C3LAV1"/>
<dbReference type="CDD" id="cd22748">
    <property type="entry name" value="OTU_OTUD6-like"/>
    <property type="match status" value="1"/>
</dbReference>
<feature type="region of interest" description="Disordered" evidence="1">
    <location>
        <begin position="1"/>
        <end position="28"/>
    </location>
</feature>
<accession>A0A5C3LAV1</accession>
<feature type="compositionally biased region" description="Basic residues" evidence="1">
    <location>
        <begin position="1"/>
        <end position="11"/>
    </location>
</feature>
<organism evidence="3 4">
    <name type="scientific">Coprinopsis marcescibilis</name>
    <name type="common">Agaric fungus</name>
    <name type="synonym">Psathyrella marcescibilis</name>
    <dbReference type="NCBI Taxonomy" id="230819"/>
    <lineage>
        <taxon>Eukaryota</taxon>
        <taxon>Fungi</taxon>
        <taxon>Dikarya</taxon>
        <taxon>Basidiomycota</taxon>
        <taxon>Agaricomycotina</taxon>
        <taxon>Agaricomycetes</taxon>
        <taxon>Agaricomycetidae</taxon>
        <taxon>Agaricales</taxon>
        <taxon>Agaricineae</taxon>
        <taxon>Psathyrellaceae</taxon>
        <taxon>Coprinopsis</taxon>
    </lineage>
</organism>
<evidence type="ECO:0000313" key="3">
    <source>
        <dbReference type="EMBL" id="TFK29898.1"/>
    </source>
</evidence>
<dbReference type="Gene3D" id="3.90.70.80">
    <property type="match status" value="1"/>
</dbReference>